<dbReference type="STRING" id="1531966.A0A0A1SI81"/>
<reference evidence="6 7" key="1">
    <citation type="journal article" date="2015" name="Genome Announc.">
        <title>Draft Genome Sequence and Gene Annotation of the Entomopathogenic Fungus Verticillium hemipterigenum.</title>
        <authorList>
            <person name="Horn F."/>
            <person name="Habel A."/>
            <person name="Scharf D.H."/>
            <person name="Dworschak J."/>
            <person name="Brakhage A.A."/>
            <person name="Guthke R."/>
            <person name="Hertweck C."/>
            <person name="Linde J."/>
        </authorList>
    </citation>
    <scope>NUCLEOTIDE SEQUENCE [LARGE SCALE GENOMIC DNA]</scope>
</reference>
<keyword evidence="1" id="KW-0560">Oxidoreductase</keyword>
<dbReference type="InterPro" id="IPR023210">
    <property type="entry name" value="NADP_OxRdtase_dom"/>
</dbReference>
<dbReference type="InterPro" id="IPR020471">
    <property type="entry name" value="AKR"/>
</dbReference>
<organism evidence="6 7">
    <name type="scientific">[Torrubiella] hemipterigena</name>
    <dbReference type="NCBI Taxonomy" id="1531966"/>
    <lineage>
        <taxon>Eukaryota</taxon>
        <taxon>Fungi</taxon>
        <taxon>Dikarya</taxon>
        <taxon>Ascomycota</taxon>
        <taxon>Pezizomycotina</taxon>
        <taxon>Sordariomycetes</taxon>
        <taxon>Hypocreomycetidae</taxon>
        <taxon>Hypocreales</taxon>
        <taxon>Clavicipitaceae</taxon>
        <taxon>Clavicipitaceae incertae sedis</taxon>
        <taxon>'Torrubiella' clade</taxon>
    </lineage>
</organism>
<evidence type="ECO:0000256" key="3">
    <source>
        <dbReference type="PIRSR" id="PIRSR000097-2"/>
    </source>
</evidence>
<dbReference type="AlphaFoldDB" id="A0A0A1SI81"/>
<evidence type="ECO:0000313" key="7">
    <source>
        <dbReference type="Proteomes" id="UP000039046"/>
    </source>
</evidence>
<gene>
    <name evidence="6" type="ORF">VHEMI00063</name>
</gene>
<dbReference type="InterPro" id="IPR036812">
    <property type="entry name" value="NAD(P)_OxRdtase_dom_sf"/>
</dbReference>
<evidence type="ECO:0000256" key="2">
    <source>
        <dbReference type="PIRSR" id="PIRSR000097-1"/>
    </source>
</evidence>
<feature type="active site" description="Proton donor" evidence="2">
    <location>
        <position position="55"/>
    </location>
</feature>
<dbReference type="EMBL" id="CDHN01000001">
    <property type="protein sequence ID" value="CEJ79848.1"/>
    <property type="molecule type" value="Genomic_DNA"/>
</dbReference>
<protein>
    <recommendedName>
        <fullName evidence="5">NADP-dependent oxidoreductase domain-containing protein</fullName>
    </recommendedName>
</protein>
<dbReference type="PRINTS" id="PR00069">
    <property type="entry name" value="ALDKETRDTASE"/>
</dbReference>
<sequence length="287" mass="32363">MKDLAILRERKTLANGKDMPAMQLGLYTMTRPEVARIVPLALQKGYRGFDSAQMYDNEGVAGRAIIKFLSSPKNTAELTREDIFYTTKLTENSENYHQVRDSISRSLARCNLGYIDLVLLHSPYGGKKARLVSWRAVEDAILAGQVRMGGVSNFGAHHIEELMASNPRVKPVVNQIEVHPFNTQAHIRQVSLKYELKVQAYASMVRGMRMRHPKIVELANKNHCTPAQLLLKWGVAQDMIVLPKTIHPERLEENADISGVHISDLDMDELNALDEMLVTDWDPTTCD</sequence>
<dbReference type="SUPFAM" id="SSF51430">
    <property type="entry name" value="NAD(P)-linked oxidoreductase"/>
    <property type="match status" value="1"/>
</dbReference>
<evidence type="ECO:0000313" key="6">
    <source>
        <dbReference type="EMBL" id="CEJ79848.1"/>
    </source>
</evidence>
<dbReference type="HOGENOM" id="CLU_023205_0_1_1"/>
<dbReference type="GO" id="GO:0016616">
    <property type="term" value="F:oxidoreductase activity, acting on the CH-OH group of donors, NAD or NADP as acceptor"/>
    <property type="evidence" value="ECO:0007669"/>
    <property type="project" value="UniProtKB-ARBA"/>
</dbReference>
<dbReference type="Gene3D" id="3.20.20.100">
    <property type="entry name" value="NADP-dependent oxidoreductase domain"/>
    <property type="match status" value="1"/>
</dbReference>
<feature type="domain" description="NADP-dependent oxidoreductase" evidence="5">
    <location>
        <begin position="22"/>
        <end position="274"/>
    </location>
</feature>
<dbReference type="InterPro" id="IPR018170">
    <property type="entry name" value="Aldo/ket_reductase_CS"/>
</dbReference>
<proteinExistence type="predicted"/>
<keyword evidence="7" id="KW-1185">Reference proteome</keyword>
<dbReference type="FunFam" id="3.20.20.100:FF:000002">
    <property type="entry name" value="2,5-diketo-D-gluconic acid reductase A"/>
    <property type="match status" value="1"/>
</dbReference>
<dbReference type="PROSITE" id="PS00063">
    <property type="entry name" value="ALDOKETO_REDUCTASE_3"/>
    <property type="match status" value="1"/>
</dbReference>
<dbReference type="PANTHER" id="PTHR43827">
    <property type="entry name" value="2,5-DIKETO-D-GLUCONIC ACID REDUCTASE"/>
    <property type="match status" value="1"/>
</dbReference>
<feature type="site" description="Lowers pKa of active site Tyr" evidence="4">
    <location>
        <position position="88"/>
    </location>
</feature>
<evidence type="ECO:0000256" key="4">
    <source>
        <dbReference type="PIRSR" id="PIRSR000097-3"/>
    </source>
</evidence>
<dbReference type="PIRSF" id="PIRSF000097">
    <property type="entry name" value="AKR"/>
    <property type="match status" value="1"/>
</dbReference>
<dbReference type="Proteomes" id="UP000039046">
    <property type="component" value="Unassembled WGS sequence"/>
</dbReference>
<name>A0A0A1SI81_9HYPO</name>
<evidence type="ECO:0000259" key="5">
    <source>
        <dbReference type="Pfam" id="PF00248"/>
    </source>
</evidence>
<dbReference type="CDD" id="cd19071">
    <property type="entry name" value="AKR_AKR1-5-like"/>
    <property type="match status" value="1"/>
</dbReference>
<accession>A0A0A1SI81</accession>
<evidence type="ECO:0000256" key="1">
    <source>
        <dbReference type="ARBA" id="ARBA00023002"/>
    </source>
</evidence>
<dbReference type="PANTHER" id="PTHR43827:SF13">
    <property type="entry name" value="ALDO_KETO REDUCTASE FAMILY PROTEIN"/>
    <property type="match status" value="1"/>
</dbReference>
<feature type="binding site" evidence="3">
    <location>
        <position position="121"/>
    </location>
    <ligand>
        <name>substrate</name>
    </ligand>
</feature>
<dbReference type="Pfam" id="PF00248">
    <property type="entry name" value="Aldo_ket_red"/>
    <property type="match status" value="1"/>
</dbReference>
<dbReference type="OrthoDB" id="416253at2759"/>